<keyword evidence="1" id="KW-1133">Transmembrane helix</keyword>
<dbReference type="STRING" id="264697.ABE28_019035"/>
<evidence type="ECO:0000313" key="2">
    <source>
        <dbReference type="EMBL" id="AOH56467.1"/>
    </source>
</evidence>
<dbReference type="Proteomes" id="UP000077926">
    <property type="component" value="Chromosome"/>
</dbReference>
<protein>
    <submittedName>
        <fullName evidence="2">Uncharacterized protein</fullName>
    </submittedName>
</protein>
<keyword evidence="3" id="KW-1185">Reference proteome</keyword>
<reference evidence="2 3" key="1">
    <citation type="submission" date="2016-08" db="EMBL/GenBank/DDBJ databases">
        <title>Complete genome sequence of Bacillus muralis G25-68, a strain with toxicity to nematodes.</title>
        <authorList>
            <person name="Zheng Z."/>
        </authorList>
    </citation>
    <scope>NUCLEOTIDE SEQUENCE [LARGE SCALE GENOMIC DNA]</scope>
    <source>
        <strain evidence="2 3">G25-68</strain>
    </source>
</reference>
<gene>
    <name evidence="2" type="ORF">ABE28_019035</name>
</gene>
<accession>A0A1B3XTD0</accession>
<feature type="transmembrane region" description="Helical" evidence="1">
    <location>
        <begin position="65"/>
        <end position="83"/>
    </location>
</feature>
<dbReference type="AlphaFoldDB" id="A0A1B3XTD0"/>
<keyword evidence="1" id="KW-0812">Transmembrane</keyword>
<keyword evidence="1" id="KW-0472">Membrane</keyword>
<evidence type="ECO:0000256" key="1">
    <source>
        <dbReference type="SAM" id="Phobius"/>
    </source>
</evidence>
<feature type="transmembrane region" description="Helical" evidence="1">
    <location>
        <begin position="38"/>
        <end position="58"/>
    </location>
</feature>
<sequence length="111" mass="12703">MNKRIYWIVWTFALIGITYFAGLWSLWSTFAAPEGSTFVTMIIYIVLNAGIIQLLIAMIWQKWRFFWMGLSFVIIQFICLILGGDMPILLAALAGSVVLTIIQLRNDRTNP</sequence>
<feature type="transmembrane region" description="Helical" evidence="1">
    <location>
        <begin position="7"/>
        <end position="26"/>
    </location>
</feature>
<dbReference type="RefSeq" id="WP_064465456.1">
    <property type="nucleotide sequence ID" value="NZ_CP017080.1"/>
</dbReference>
<organism evidence="2 3">
    <name type="scientific">Peribacillus muralis</name>
    <dbReference type="NCBI Taxonomy" id="264697"/>
    <lineage>
        <taxon>Bacteria</taxon>
        <taxon>Bacillati</taxon>
        <taxon>Bacillota</taxon>
        <taxon>Bacilli</taxon>
        <taxon>Bacillales</taxon>
        <taxon>Bacillaceae</taxon>
        <taxon>Peribacillus</taxon>
    </lineage>
</organism>
<dbReference type="OrthoDB" id="2884223at2"/>
<proteinExistence type="predicted"/>
<dbReference type="EMBL" id="CP017080">
    <property type="protein sequence ID" value="AOH56467.1"/>
    <property type="molecule type" value="Genomic_DNA"/>
</dbReference>
<dbReference type="KEGG" id="bmur:ABE28_019035"/>
<name>A0A1B3XTD0_9BACI</name>
<evidence type="ECO:0000313" key="3">
    <source>
        <dbReference type="Proteomes" id="UP000077926"/>
    </source>
</evidence>